<reference evidence="3" key="1">
    <citation type="journal article" date="2019" name="Int. J. Syst. Evol. Microbiol.">
        <title>The Global Catalogue of Microorganisms (GCM) 10K type strain sequencing project: providing services to taxonomists for standard genome sequencing and annotation.</title>
        <authorList>
            <consortium name="The Broad Institute Genomics Platform"/>
            <consortium name="The Broad Institute Genome Sequencing Center for Infectious Disease"/>
            <person name="Wu L."/>
            <person name="Ma J."/>
        </authorList>
    </citation>
    <scope>NUCLEOTIDE SEQUENCE [LARGE SCALE GENOMIC DNA]</scope>
    <source>
        <strain evidence="3">KCTC 52368</strain>
    </source>
</reference>
<organism evidence="2 3">
    <name type="scientific">Croceitalea marina</name>
    <dbReference type="NCBI Taxonomy" id="1775166"/>
    <lineage>
        <taxon>Bacteria</taxon>
        <taxon>Pseudomonadati</taxon>
        <taxon>Bacteroidota</taxon>
        <taxon>Flavobacteriia</taxon>
        <taxon>Flavobacteriales</taxon>
        <taxon>Flavobacteriaceae</taxon>
        <taxon>Croceitalea</taxon>
    </lineage>
</organism>
<dbReference type="RefSeq" id="WP_377765985.1">
    <property type="nucleotide sequence ID" value="NZ_JBHULB010000007.1"/>
</dbReference>
<keyword evidence="1" id="KW-0472">Membrane</keyword>
<name>A0ABW5MUL7_9FLAO</name>
<keyword evidence="1" id="KW-1133">Transmembrane helix</keyword>
<evidence type="ECO:0000313" key="3">
    <source>
        <dbReference type="Proteomes" id="UP001597526"/>
    </source>
</evidence>
<keyword evidence="3" id="KW-1185">Reference proteome</keyword>
<accession>A0ABW5MUL7</accession>
<feature type="transmembrane region" description="Helical" evidence="1">
    <location>
        <begin position="5"/>
        <end position="24"/>
    </location>
</feature>
<keyword evidence="1" id="KW-0812">Transmembrane</keyword>
<evidence type="ECO:0000256" key="1">
    <source>
        <dbReference type="SAM" id="Phobius"/>
    </source>
</evidence>
<gene>
    <name evidence="2" type="ORF">ACFSQJ_05680</name>
</gene>
<evidence type="ECO:0000313" key="2">
    <source>
        <dbReference type="EMBL" id="MFD2586408.1"/>
    </source>
</evidence>
<evidence type="ECO:0008006" key="4">
    <source>
        <dbReference type="Google" id="ProtNLM"/>
    </source>
</evidence>
<protein>
    <recommendedName>
        <fullName evidence="4">Cardiolipin synthase N-terminal domain-containing protein</fullName>
    </recommendedName>
</protein>
<comment type="caution">
    <text evidence="2">The sequence shown here is derived from an EMBL/GenBank/DDBJ whole genome shotgun (WGS) entry which is preliminary data.</text>
</comment>
<dbReference type="EMBL" id="JBHULB010000007">
    <property type="protein sequence ID" value="MFD2586408.1"/>
    <property type="molecule type" value="Genomic_DNA"/>
</dbReference>
<sequence>MKKSALVFAVLTWVFTILCYYFMFYADAGPDGLGTFFTIIIIGVFGLVCFVIFCLLIWFKNDQATFYKLLFTTIIALPIIIILIRVFNPQTIDAQEIETIEVLE</sequence>
<feature type="transmembrane region" description="Helical" evidence="1">
    <location>
        <begin position="66"/>
        <end position="87"/>
    </location>
</feature>
<proteinExistence type="predicted"/>
<dbReference type="Proteomes" id="UP001597526">
    <property type="component" value="Unassembled WGS sequence"/>
</dbReference>
<feature type="transmembrane region" description="Helical" evidence="1">
    <location>
        <begin position="36"/>
        <end position="59"/>
    </location>
</feature>